<dbReference type="Pfam" id="PF11878">
    <property type="entry name" value="DOCK_C-D_N"/>
    <property type="match status" value="1"/>
</dbReference>
<dbReference type="PROSITE" id="PS50003">
    <property type="entry name" value="PH_DOMAIN"/>
    <property type="match status" value="1"/>
</dbReference>
<evidence type="ECO:0000256" key="2">
    <source>
        <dbReference type="ARBA" id="ARBA00022658"/>
    </source>
</evidence>
<gene>
    <name evidence="9" type="ORF">RRG08_063478</name>
</gene>
<sequence>MVILHIGSVCVDKDYGAIDDDDGDDDDDDVMMMMMSRPKLVEPVDYETFVVKNKVLLHNDPQRDMLCFPHDDVFVPPPAPARKIRTAESTVPSGAEDKATSLMVKECLKTYTSDLQTVKFKYQAYGGSYQQLPNADKKEPLQEHVFEIDAEVEEKDDDTLSRGFVSAFAKKGWLLKGPDSGKDNVISFTRQFKRRFFVLKQQSDYTHILEIHKDDKKLDAKGVIFLDLAQEVIRNPKKGKHCFEIRMQGQPSCQLAAESEAEASDWISTLNKVINAADTASQISRDSIREENPSTGTPENYKESSINHPVVKYCRETDLSLAKARQETRQNLFAIYPDMRRTVFEEESEEKQEGAIEVFPRQYAERFLLRLESLKFGLQLNLADDDNGKGNKKCNPEPFFLTFALYDASEAKKISEDFHLDPNEPEISAMISPDLLAASDKLQTVNGRESTSPQLKGLQTSWLEQTSRQGIFSIVRRHQEIYLVARIEKVLQGGVNQCIDPYIKGGDFKMALKVHRQMKQFCSHIGHYRMPFAWSAIALSPDGAMPRGTTKLPIYKQETSKFSEEETLKLLVDLKRPEKKSKLQEVPGEFKVYIEQIDLEQVINNTVTPSLVPVKPFSEPATGSKAVPTFEVQEFIPDIASLCSAYDSYINNLYVMPMCLKYDGQKSFTKARNIACCVELKDSDEEGAVPLQRIYGRPGQSLFTTTVSTTVLHHAQTPDFMEEVKVSLPVQLREKHHLLFRFYHVSCEASKSSSVSSNRASSGKKKDSIEMPVGVAWLPLLQDGRPVTGEKIIPVASSLPAFYLSHDSLSLTKSTASDVKWVDGGKPLFKLNLHLVSTVYTQDHHLHNFFLHCQRVEQGGSLALDMNSVNKIKVGLTLIPYLYFPGSSIINIITTSKSVDHNVMTIIISNTITTSKSVDHNVMTIIINNTTTTSKSVDHNVMTIIMENGGAGDQGDAIYVSPSDLQALLNGVKSLLAMEVSTYVHFLPTLVNQLLQLLSKTVSEDVAVNSVRVLIHIVSEVHSAHKHDSLEKYVKYMFRPDKGTKNQRTVHEELSKHLTTILRPANTDPLVVTRFLKHAWFFFDILLKSMTLYLIDTDRVRMPRNERFSAECQFRIQNLLHVVTLHIIQKCKDYKDETKNANHSLANFVKSCFTLMDRGYVFRLVSKYIENFNPGDSKTLHDFKFEFLRIVCSHEHFIPLSLPLMRKGMVKNFKDLKHDYNLSEEFRHQHYLVGLLLFELRLALTEDRQIRRAAITVMRNQLAKHAFDDRYASRSQQGRIAALYLPLIGVLLDSKNQLLQISPTGTAQGTKKGKAPAPVQNGDGPTHSRSDVTKSTISLSKGQNSPAMPATPETKKKESSVFAMISGTVAVPHNPNELTVASASEHKGSNSSLASDSSSEKDATGKKDTKSFMRVPSNASTTASSSPYIGRQHKLDTTEIRDLLLCLLHVLKHLPEDILLGWFNNSSENDIIDFFALMELSLKHFQYQGRKKIVTLSMIGGQKSSTMPNSLHNQRGRPVSLSSQRTGSQYGDFMAEAIHTPTPSDAAAMIRALQEANISTEVGLVVLDILSLFCTTFKKDLEARGGDNDMMHTVFQIYLNFLRSSQSETLQKHVFGAWRAFIKKFQTVLFKGSADMCGELCFEILRCCNSKLNSTRREACALLYLLMRSNFEFSNRKSFTRVHLQVIISVSQLIGVVVGLSTTRFQESLAIVNNYAGSDKSIQGLLQGSALTAPFTQARNKNHADKSRRVKSPTASDSVSQLRYVAGAGMTATINCGLSATAAWKGSSRFEQGAEWCRVVRLGKCITARLSRRTLNQSPNNKKHPCVLRANFTRYVNMIVPVISEGFLGKGREGINLTQSFRDNQGLECRTAYFSRLLEVWYMQYYTVRYMQQTLIVLGACCCCVPVYRCQHSCVLLLCSCLPVSALLRVAVVFLFTGVSTLACCCCVPVYRCQHSCVLLLCSCLPVSALLRVAVVFLFTGVSTLACCCCVPVYRCQHSCVLLLCSCLPVSALLRVTVVFLFTGVSTLACYCCVPVYRCQHSCVLLLCSCLPVSALLRVAVVFLFTGVSTLACCCCVPVYRCQHSCVLLLCSCLPVSALLRVTVVFLFTGVSTLACYCCVPVYRCQHSCVLLLCSCLPVSALLRVAVVFLFTGVSTLACYCCVPVYRCQHSCVLLLCSCLPVSALVSQSYYVVSKTPFPGEVRDLTKRIRTVLMATAQMKENENDPELLVDLQYSLAQSYASTPELRKTWLDAMAKLHIRKGDFSEAGHCYLHIAALIAEYLKRRGSYPQGCSSFGFISSNVVTEEAGIKDDSGMQDVQYTEETLVEFLEKGAEYLEKAERYEVLGDIYKLIIPIYEKLRNFQKLEASYLYLSQAYSSVLSVMKSGRRLLGKYYMVTLYGQTYFEDDDKKEYIYKEPKVTSLTEIRERLQKLFSEKFGRENVQMINDSKKISVSDLDPKYAYVQVIYVTPYFEEKDLGSRVTDFERNNNVRSFMYELPFTRSGKEHGSIQEQHKRRFIVTTTHSFPFVKKRIEVKEGGHREIVLTPIEVAIDEMQIKVADLKEAINSPVPDMKRLHLKLQGAVSAQVNAGPLAYAEAFLNPENISKYPSDKSDRLKAVFRDFVATCKDALDLNAKLISTQLKEYHESLKAGFMEIAERLSVLLGEKIVPPDWANANHRQSMTFIGGASGTSNA</sequence>
<feature type="domain" description="DOCKER" evidence="8">
    <location>
        <begin position="2238"/>
        <end position="2668"/>
    </location>
</feature>
<feature type="transmembrane region" description="Helical" evidence="5">
    <location>
        <begin position="2055"/>
        <end position="2080"/>
    </location>
</feature>
<dbReference type="PANTHER" id="PTHR23317">
    <property type="entry name" value="DEDICATOR OF CYTOKINESIS DOCK"/>
    <property type="match status" value="1"/>
</dbReference>
<dbReference type="GO" id="GO:0005085">
    <property type="term" value="F:guanyl-nucleotide exchange factor activity"/>
    <property type="evidence" value="ECO:0007669"/>
    <property type="project" value="UniProtKB-KW"/>
</dbReference>
<accession>A0AAE1AA60</accession>
<dbReference type="SMART" id="SM00233">
    <property type="entry name" value="PH"/>
    <property type="match status" value="1"/>
</dbReference>
<dbReference type="PANTHER" id="PTHR23317:SF26">
    <property type="entry name" value="ZIZIMIN, ISOFORM K"/>
    <property type="match status" value="1"/>
</dbReference>
<keyword evidence="2" id="KW-0344">Guanine-nucleotide releasing factor</keyword>
<dbReference type="InterPro" id="IPR046770">
    <property type="entry name" value="DOCKER_Lobe_B"/>
</dbReference>
<comment type="caution">
    <text evidence="9">The sequence shown here is derived from an EMBL/GenBank/DDBJ whole genome shotgun (WGS) entry which is preliminary data.</text>
</comment>
<dbReference type="InterPro" id="IPR043162">
    <property type="entry name" value="DOCK_C_lobe_C"/>
</dbReference>
<dbReference type="Pfam" id="PF00169">
    <property type="entry name" value="PH"/>
    <property type="match status" value="1"/>
</dbReference>
<feature type="compositionally biased region" description="Polar residues" evidence="4">
    <location>
        <begin position="293"/>
        <end position="303"/>
    </location>
</feature>
<dbReference type="InterPro" id="IPR027357">
    <property type="entry name" value="DOCKER_dom"/>
</dbReference>
<evidence type="ECO:0000259" key="6">
    <source>
        <dbReference type="PROSITE" id="PS50003"/>
    </source>
</evidence>
<evidence type="ECO:0000259" key="7">
    <source>
        <dbReference type="PROSITE" id="PS51650"/>
    </source>
</evidence>
<dbReference type="Pfam" id="PF20421">
    <property type="entry name" value="DHR-2_Lobe_C"/>
    <property type="match status" value="1"/>
</dbReference>
<dbReference type="PROSITE" id="PS51650">
    <property type="entry name" value="C2_DOCK"/>
    <property type="match status" value="1"/>
</dbReference>
<feature type="transmembrane region" description="Helical" evidence="5">
    <location>
        <begin position="2012"/>
        <end position="2034"/>
    </location>
</feature>
<feature type="compositionally biased region" description="Low complexity" evidence="4">
    <location>
        <begin position="1416"/>
        <end position="1427"/>
    </location>
</feature>
<dbReference type="Pfam" id="PF14429">
    <property type="entry name" value="DOCK-C2"/>
    <property type="match status" value="1"/>
</dbReference>
<feature type="region of interest" description="Disordered" evidence="4">
    <location>
        <begin position="1304"/>
        <end position="1359"/>
    </location>
</feature>
<feature type="compositionally biased region" description="Polar residues" evidence="4">
    <location>
        <begin position="1333"/>
        <end position="1346"/>
    </location>
</feature>
<dbReference type="InterPro" id="IPR027007">
    <property type="entry name" value="C2_DOCK-type_domain"/>
</dbReference>
<evidence type="ECO:0000313" key="10">
    <source>
        <dbReference type="Proteomes" id="UP001283361"/>
    </source>
</evidence>
<evidence type="ECO:0000256" key="4">
    <source>
        <dbReference type="SAM" id="MobiDB-lite"/>
    </source>
</evidence>
<dbReference type="Gene3D" id="1.25.40.410">
    <property type="match status" value="1"/>
</dbReference>
<dbReference type="InterPro" id="IPR011993">
    <property type="entry name" value="PH-like_dom_sf"/>
</dbReference>
<feature type="transmembrane region" description="Helical" evidence="5">
    <location>
        <begin position="1926"/>
        <end position="1951"/>
    </location>
</feature>
<dbReference type="InterPro" id="IPR046773">
    <property type="entry name" value="DOCKER_Lobe_C"/>
</dbReference>
<dbReference type="Proteomes" id="UP001283361">
    <property type="component" value="Unassembled WGS sequence"/>
</dbReference>
<dbReference type="InterPro" id="IPR016024">
    <property type="entry name" value="ARM-type_fold"/>
</dbReference>
<evidence type="ECO:0000313" key="9">
    <source>
        <dbReference type="EMBL" id="KAK3783817.1"/>
    </source>
</evidence>
<keyword evidence="5" id="KW-0812">Transmembrane</keyword>
<proteinExistence type="inferred from homology"/>
<dbReference type="InterPro" id="IPR026791">
    <property type="entry name" value="DOCK"/>
</dbReference>
<evidence type="ECO:0000259" key="8">
    <source>
        <dbReference type="PROSITE" id="PS51651"/>
    </source>
</evidence>
<dbReference type="InterPro" id="IPR037809">
    <property type="entry name" value="C2_Dock-D"/>
</dbReference>
<dbReference type="SUPFAM" id="SSF50729">
    <property type="entry name" value="PH domain-like"/>
    <property type="match status" value="1"/>
</dbReference>
<dbReference type="InterPro" id="IPR043161">
    <property type="entry name" value="DOCK_C_lobe_A"/>
</dbReference>
<feature type="region of interest" description="Disordered" evidence="4">
    <location>
        <begin position="284"/>
        <end position="303"/>
    </location>
</feature>
<dbReference type="Pfam" id="PF06920">
    <property type="entry name" value="DHR-2_Lobe_A"/>
    <property type="match status" value="1"/>
</dbReference>
<evidence type="ECO:0000256" key="3">
    <source>
        <dbReference type="PROSITE-ProRule" id="PRU00983"/>
    </source>
</evidence>
<name>A0AAE1AA60_9GAST</name>
<dbReference type="GO" id="GO:0007264">
    <property type="term" value="P:small GTPase-mediated signal transduction"/>
    <property type="evidence" value="ECO:0007669"/>
    <property type="project" value="InterPro"/>
</dbReference>
<evidence type="ECO:0000256" key="1">
    <source>
        <dbReference type="ARBA" id="ARBA00022553"/>
    </source>
</evidence>
<dbReference type="PROSITE" id="PS51651">
    <property type="entry name" value="DOCKER"/>
    <property type="match status" value="1"/>
</dbReference>
<feature type="domain" description="C2 DOCK-type" evidence="7">
    <location>
        <begin position="650"/>
        <end position="836"/>
    </location>
</feature>
<keyword evidence="5" id="KW-1133">Transmembrane helix</keyword>
<comment type="similarity">
    <text evidence="3">Belongs to the DOCK family.</text>
</comment>
<dbReference type="Pfam" id="PF20422">
    <property type="entry name" value="DHR-2_Lobe_B"/>
    <property type="match status" value="1"/>
</dbReference>
<dbReference type="InterPro" id="IPR001849">
    <property type="entry name" value="PH_domain"/>
</dbReference>
<keyword evidence="10" id="KW-1185">Reference proteome</keyword>
<protein>
    <recommendedName>
        <fullName evidence="11">Dedicator of cytokinesis protein 9</fullName>
    </recommendedName>
</protein>
<dbReference type="InterPro" id="IPR021816">
    <property type="entry name" value="DOCK_C/D_N"/>
</dbReference>
<feature type="region of interest" description="Disordered" evidence="4">
    <location>
        <begin position="1382"/>
        <end position="1429"/>
    </location>
</feature>
<evidence type="ECO:0000256" key="5">
    <source>
        <dbReference type="SAM" id="Phobius"/>
    </source>
</evidence>
<reference evidence="9" key="1">
    <citation type="journal article" date="2023" name="G3 (Bethesda)">
        <title>A reference genome for the long-term kleptoplast-retaining sea slug Elysia crispata morphotype clarki.</title>
        <authorList>
            <person name="Eastman K.E."/>
            <person name="Pendleton A.L."/>
            <person name="Shaikh M.A."/>
            <person name="Suttiyut T."/>
            <person name="Ogas R."/>
            <person name="Tomko P."/>
            <person name="Gavelis G."/>
            <person name="Widhalm J.R."/>
            <person name="Wisecaver J.H."/>
        </authorList>
    </citation>
    <scope>NUCLEOTIDE SEQUENCE</scope>
    <source>
        <strain evidence="9">ECLA1</strain>
    </source>
</reference>
<dbReference type="Gene3D" id="2.60.40.150">
    <property type="entry name" value="C2 domain"/>
    <property type="match status" value="1"/>
</dbReference>
<dbReference type="Gene3D" id="1.20.58.740">
    <property type="match status" value="1"/>
</dbReference>
<dbReference type="SUPFAM" id="SSF48371">
    <property type="entry name" value="ARM repeat"/>
    <property type="match status" value="1"/>
</dbReference>
<feature type="compositionally biased region" description="Basic and acidic residues" evidence="4">
    <location>
        <begin position="1398"/>
        <end position="1411"/>
    </location>
</feature>
<keyword evidence="5" id="KW-0472">Membrane</keyword>
<organism evidence="9 10">
    <name type="scientific">Elysia crispata</name>
    <name type="common">lettuce slug</name>
    <dbReference type="NCBI Taxonomy" id="231223"/>
    <lineage>
        <taxon>Eukaryota</taxon>
        <taxon>Metazoa</taxon>
        <taxon>Spiralia</taxon>
        <taxon>Lophotrochozoa</taxon>
        <taxon>Mollusca</taxon>
        <taxon>Gastropoda</taxon>
        <taxon>Heterobranchia</taxon>
        <taxon>Euthyneura</taxon>
        <taxon>Panpulmonata</taxon>
        <taxon>Sacoglossa</taxon>
        <taxon>Placobranchoidea</taxon>
        <taxon>Plakobranchidae</taxon>
        <taxon>Elysia</taxon>
    </lineage>
</organism>
<dbReference type="InterPro" id="IPR035892">
    <property type="entry name" value="C2_domain_sf"/>
</dbReference>
<evidence type="ECO:0008006" key="11">
    <source>
        <dbReference type="Google" id="ProtNLM"/>
    </source>
</evidence>
<feature type="transmembrane region" description="Helical" evidence="5">
    <location>
        <begin position="2130"/>
        <end position="2154"/>
    </location>
</feature>
<dbReference type="Gene3D" id="2.30.29.30">
    <property type="entry name" value="Pleckstrin-homology domain (PH domain)/Phosphotyrosine-binding domain (PTB)"/>
    <property type="match status" value="1"/>
</dbReference>
<dbReference type="EMBL" id="JAWDGP010002355">
    <property type="protein sequence ID" value="KAK3783817.1"/>
    <property type="molecule type" value="Genomic_DNA"/>
</dbReference>
<feature type="domain" description="PH" evidence="6">
    <location>
        <begin position="167"/>
        <end position="275"/>
    </location>
</feature>
<keyword evidence="1" id="KW-0597">Phosphoprotein</keyword>
<dbReference type="CDD" id="cd08697">
    <property type="entry name" value="C2_Dock-D"/>
    <property type="match status" value="1"/>
</dbReference>
<dbReference type="InterPro" id="IPR046769">
    <property type="entry name" value="DOCKER_Lobe_A"/>
</dbReference>